<dbReference type="STRING" id="1300222.I532_01745"/>
<dbReference type="RefSeq" id="WP_003386011.1">
    <property type="nucleotide sequence ID" value="NZ_APBN01000001.1"/>
</dbReference>
<feature type="signal peptide" evidence="3">
    <location>
        <begin position="1"/>
        <end position="25"/>
    </location>
</feature>
<dbReference type="Pfam" id="PF01522">
    <property type="entry name" value="Polysacc_deac_1"/>
    <property type="match status" value="1"/>
</dbReference>
<proteinExistence type="predicted"/>
<dbReference type="EMBL" id="APBN01000001">
    <property type="protein sequence ID" value="EMT54289.1"/>
    <property type="molecule type" value="Genomic_DNA"/>
</dbReference>
<dbReference type="Proteomes" id="UP000012081">
    <property type="component" value="Unassembled WGS sequence"/>
</dbReference>
<dbReference type="CDD" id="cd10918">
    <property type="entry name" value="CE4_NodB_like_5s_6s"/>
    <property type="match status" value="1"/>
</dbReference>
<dbReference type="Gene3D" id="3.20.20.370">
    <property type="entry name" value="Glycoside hydrolase/deacetylase"/>
    <property type="match status" value="1"/>
</dbReference>
<dbReference type="PROSITE" id="PS51677">
    <property type="entry name" value="NODB"/>
    <property type="match status" value="1"/>
</dbReference>
<dbReference type="PATRIC" id="fig|1300222.3.peg.354"/>
<dbReference type="GO" id="GO:0005576">
    <property type="term" value="C:extracellular region"/>
    <property type="evidence" value="ECO:0007669"/>
    <property type="project" value="UniProtKB-SubCell"/>
</dbReference>
<gene>
    <name evidence="5" type="ORF">I532_01745</name>
</gene>
<evidence type="ECO:0000256" key="3">
    <source>
        <dbReference type="SAM" id="SignalP"/>
    </source>
</evidence>
<evidence type="ECO:0000256" key="1">
    <source>
        <dbReference type="ARBA" id="ARBA00004613"/>
    </source>
</evidence>
<comment type="caution">
    <text evidence="5">The sequence shown here is derived from an EMBL/GenBank/DDBJ whole genome shotgun (WGS) entry which is preliminary data.</text>
</comment>
<keyword evidence="6" id="KW-1185">Reference proteome</keyword>
<feature type="domain" description="NodB homology" evidence="4">
    <location>
        <begin position="88"/>
        <end position="241"/>
    </location>
</feature>
<dbReference type="InterPro" id="IPR051398">
    <property type="entry name" value="Polysacch_Deacetylase"/>
</dbReference>
<evidence type="ECO:0000313" key="6">
    <source>
        <dbReference type="Proteomes" id="UP000012081"/>
    </source>
</evidence>
<dbReference type="InterPro" id="IPR002509">
    <property type="entry name" value="NODB_dom"/>
</dbReference>
<dbReference type="OrthoDB" id="9778320at2"/>
<keyword evidence="2 3" id="KW-0732">Signal</keyword>
<comment type="subcellular location">
    <subcellularLocation>
        <location evidence="1">Secreted</location>
    </subcellularLocation>
</comment>
<dbReference type="GO" id="GO:0005975">
    <property type="term" value="P:carbohydrate metabolic process"/>
    <property type="evidence" value="ECO:0007669"/>
    <property type="project" value="InterPro"/>
</dbReference>
<organism evidence="5 6">
    <name type="scientific">Brevibacillus borstelensis AK1</name>
    <dbReference type="NCBI Taxonomy" id="1300222"/>
    <lineage>
        <taxon>Bacteria</taxon>
        <taxon>Bacillati</taxon>
        <taxon>Bacillota</taxon>
        <taxon>Bacilli</taxon>
        <taxon>Bacillales</taxon>
        <taxon>Paenibacillaceae</taxon>
        <taxon>Brevibacillus</taxon>
    </lineage>
</organism>
<dbReference type="PANTHER" id="PTHR34216">
    <property type="match status" value="1"/>
</dbReference>
<feature type="chain" id="PRO_5004094940" evidence="3">
    <location>
        <begin position="26"/>
        <end position="241"/>
    </location>
</feature>
<evidence type="ECO:0000313" key="5">
    <source>
        <dbReference type="EMBL" id="EMT54289.1"/>
    </source>
</evidence>
<reference evidence="5 6" key="1">
    <citation type="submission" date="2013-03" db="EMBL/GenBank/DDBJ databases">
        <title>Assembly of a new bacterial strain Brevibacillus borstelensis AK1.</title>
        <authorList>
            <person name="Rajan I."/>
            <person name="PoliReddy D."/>
            <person name="Sugumar T."/>
            <person name="Rathinam K."/>
            <person name="Alqarawi S."/>
            <person name="Khalil A.B."/>
            <person name="Sivakumar N."/>
        </authorList>
    </citation>
    <scope>NUCLEOTIDE SEQUENCE [LARGE SCALE GENOMIC DNA]</scope>
    <source>
        <strain evidence="5 6">AK1</strain>
    </source>
</reference>
<dbReference type="SUPFAM" id="SSF88713">
    <property type="entry name" value="Glycoside hydrolase/deacetylase"/>
    <property type="match status" value="1"/>
</dbReference>
<accession>M8DD96</accession>
<dbReference type="GO" id="GO:0016810">
    <property type="term" value="F:hydrolase activity, acting on carbon-nitrogen (but not peptide) bonds"/>
    <property type="evidence" value="ECO:0007669"/>
    <property type="project" value="InterPro"/>
</dbReference>
<evidence type="ECO:0000259" key="4">
    <source>
        <dbReference type="PROSITE" id="PS51677"/>
    </source>
</evidence>
<sequence>MKKKWLLIVSLVALQFACAFSPAPAETDSASTPILEYHSIVDNKDNMYCVDPVTFEEQVKTILQMGYQPITASELLEMWKDKKKTVSKPILLTFDDGYKDNYTTAFPILKKYQIKATVFLVTSSIGKPNFLSWDEIKEMQESGLIDFQSHTISHPNLLKLKAEEVRNEFIESKRMLEQHLNKPVRILAYPYGYHRPYMFPMLKKAGYEMALSTYPGLAGERQGMFAVRRISTTKDPLVFLR</sequence>
<dbReference type="AlphaFoldDB" id="M8DD96"/>
<name>M8DD96_9BACL</name>
<protein>
    <submittedName>
        <fullName evidence="5">Putative polysaccharide deacetylase</fullName>
    </submittedName>
</protein>
<dbReference type="InterPro" id="IPR011330">
    <property type="entry name" value="Glyco_hydro/deAcase_b/a-brl"/>
</dbReference>
<dbReference type="PANTHER" id="PTHR34216:SF3">
    <property type="entry name" value="POLY-BETA-1,6-N-ACETYL-D-GLUCOSAMINE N-DEACETYLASE"/>
    <property type="match status" value="1"/>
</dbReference>
<evidence type="ECO:0000256" key="2">
    <source>
        <dbReference type="ARBA" id="ARBA00022729"/>
    </source>
</evidence>